<dbReference type="Gene3D" id="3.40.50.2000">
    <property type="entry name" value="Glycogen Phosphorylase B"/>
    <property type="match status" value="2"/>
</dbReference>
<dbReference type="Pfam" id="PF00201">
    <property type="entry name" value="UDPGT"/>
    <property type="match status" value="1"/>
</dbReference>
<gene>
    <name evidence="5" type="ORF">PIB30_026626</name>
</gene>
<keyword evidence="6" id="KW-1185">Reference proteome</keyword>
<evidence type="ECO:0000256" key="4">
    <source>
        <dbReference type="RuleBase" id="RU362057"/>
    </source>
</evidence>
<dbReference type="InterPro" id="IPR050481">
    <property type="entry name" value="UDP-glycosyltransf_plant"/>
</dbReference>
<dbReference type="InterPro" id="IPR035595">
    <property type="entry name" value="UDP_glycos_trans_CS"/>
</dbReference>
<comment type="similarity">
    <text evidence="1 3">Belongs to the UDP-glycosyltransferase family.</text>
</comment>
<accession>A0ABU6XBY2</accession>
<protein>
    <recommendedName>
        <fullName evidence="4">Glycosyltransferase</fullName>
        <ecNumber evidence="4">2.4.1.-</ecNumber>
    </recommendedName>
</protein>
<keyword evidence="2 3" id="KW-0808">Transferase</keyword>
<comment type="caution">
    <text evidence="5">The sequence shown here is derived from an EMBL/GenBank/DDBJ whole genome shotgun (WGS) entry which is preliminary data.</text>
</comment>
<evidence type="ECO:0000256" key="2">
    <source>
        <dbReference type="ARBA" id="ARBA00022679"/>
    </source>
</evidence>
<dbReference type="CDD" id="cd03784">
    <property type="entry name" value="GT1_Gtf-like"/>
    <property type="match status" value="1"/>
</dbReference>
<evidence type="ECO:0000256" key="3">
    <source>
        <dbReference type="RuleBase" id="RU003718"/>
    </source>
</evidence>
<keyword evidence="3" id="KW-0328">Glycosyltransferase</keyword>
<evidence type="ECO:0000313" key="6">
    <source>
        <dbReference type="Proteomes" id="UP001341840"/>
    </source>
</evidence>
<dbReference type="Proteomes" id="UP001341840">
    <property type="component" value="Unassembled WGS sequence"/>
</dbReference>
<sequence length="435" mass="49125">MAEQPKKLHILVFPWLAFGHILPFYELAKLIAQKGHKISFISTPRNMKRLPKLPLNLQPSVDLIELPLPHVENLPQDAESTMDIPQHMVPYLKKAFDGLEEPLTKFLERSTPDWLIYDFAPFWLPPISSKLGILCISLCIFSATGASFSLNSIQSKAIDTIDESSRVLSEGLLAKEKDFCVSDAFRVQETVRGAAVNAIRSCMEIEGESINSMRNLLKKPVIPVGLLPPSVYVNGNSTEDENWNRIRKWLDEQEKASVIYVAFGSEVTLTEEEFIEITMGLELSGFPFFWVLKKKNSPNTSSSTRGIIWNTWAPQLKILAHKSVGGFLSHCGWSSVIESLQFGCPLIMLPFHNEQGLVAKLMEEKMVGVKVSRNEDDGKLSRDSLAKALRSVMLEDEGKNYRSHAEKMSKIVGDKELHQKYIDEFVEYMETHRSA</sequence>
<dbReference type="PROSITE" id="PS00375">
    <property type="entry name" value="UDPGT"/>
    <property type="match status" value="1"/>
</dbReference>
<organism evidence="5 6">
    <name type="scientific">Stylosanthes scabra</name>
    <dbReference type="NCBI Taxonomy" id="79078"/>
    <lineage>
        <taxon>Eukaryota</taxon>
        <taxon>Viridiplantae</taxon>
        <taxon>Streptophyta</taxon>
        <taxon>Embryophyta</taxon>
        <taxon>Tracheophyta</taxon>
        <taxon>Spermatophyta</taxon>
        <taxon>Magnoliopsida</taxon>
        <taxon>eudicotyledons</taxon>
        <taxon>Gunneridae</taxon>
        <taxon>Pentapetalae</taxon>
        <taxon>rosids</taxon>
        <taxon>fabids</taxon>
        <taxon>Fabales</taxon>
        <taxon>Fabaceae</taxon>
        <taxon>Papilionoideae</taxon>
        <taxon>50 kb inversion clade</taxon>
        <taxon>dalbergioids sensu lato</taxon>
        <taxon>Dalbergieae</taxon>
        <taxon>Pterocarpus clade</taxon>
        <taxon>Stylosanthes</taxon>
    </lineage>
</organism>
<name>A0ABU6XBY2_9FABA</name>
<dbReference type="SUPFAM" id="SSF53756">
    <property type="entry name" value="UDP-Glycosyltransferase/glycogen phosphorylase"/>
    <property type="match status" value="1"/>
</dbReference>
<proteinExistence type="inferred from homology"/>
<dbReference type="PANTHER" id="PTHR48049">
    <property type="entry name" value="GLYCOSYLTRANSFERASE"/>
    <property type="match status" value="1"/>
</dbReference>
<dbReference type="EMBL" id="JASCZI010211549">
    <property type="protein sequence ID" value="MED6194240.1"/>
    <property type="molecule type" value="Genomic_DNA"/>
</dbReference>
<evidence type="ECO:0000313" key="5">
    <source>
        <dbReference type="EMBL" id="MED6194240.1"/>
    </source>
</evidence>
<dbReference type="EC" id="2.4.1.-" evidence="4"/>
<evidence type="ECO:0000256" key="1">
    <source>
        <dbReference type="ARBA" id="ARBA00009995"/>
    </source>
</evidence>
<dbReference type="PANTHER" id="PTHR48049:SF60">
    <property type="entry name" value="UDP-GLYCOSYLTRANSFERASE 91B1"/>
    <property type="match status" value="1"/>
</dbReference>
<dbReference type="InterPro" id="IPR002213">
    <property type="entry name" value="UDP_glucos_trans"/>
</dbReference>
<reference evidence="5 6" key="1">
    <citation type="journal article" date="2023" name="Plants (Basel)">
        <title>Bridging the Gap: Combining Genomics and Transcriptomics Approaches to Understand Stylosanthes scabra, an Orphan Legume from the Brazilian Caatinga.</title>
        <authorList>
            <person name="Ferreira-Neto J.R.C."/>
            <person name="da Silva M.D."/>
            <person name="Binneck E."/>
            <person name="de Melo N.F."/>
            <person name="da Silva R.H."/>
            <person name="de Melo A.L.T.M."/>
            <person name="Pandolfi V."/>
            <person name="Bustamante F.O."/>
            <person name="Brasileiro-Vidal A.C."/>
            <person name="Benko-Iseppon A.M."/>
        </authorList>
    </citation>
    <scope>NUCLEOTIDE SEQUENCE [LARGE SCALE GENOMIC DNA]</scope>
    <source>
        <tissue evidence="5">Leaves</tissue>
    </source>
</reference>